<dbReference type="AlphaFoldDB" id="C7Q386"/>
<keyword evidence="15" id="KW-1185">Reference proteome</keyword>
<dbReference type="SUPFAM" id="SSF51445">
    <property type="entry name" value="(Trans)glycosidases"/>
    <property type="match status" value="1"/>
</dbReference>
<gene>
    <name evidence="14" type="ordered locus">Caci_4962</name>
</gene>
<dbReference type="Gene3D" id="2.60.40.10">
    <property type="entry name" value="Immunoglobulins"/>
    <property type="match status" value="1"/>
</dbReference>
<evidence type="ECO:0000256" key="3">
    <source>
        <dbReference type="ARBA" id="ARBA00022651"/>
    </source>
</evidence>
<dbReference type="InterPro" id="IPR012291">
    <property type="entry name" value="CBM2_carb-bd_dom_sf"/>
</dbReference>
<dbReference type="PROSITE" id="PS51760">
    <property type="entry name" value="GH10_2"/>
    <property type="match status" value="1"/>
</dbReference>
<evidence type="ECO:0000256" key="8">
    <source>
        <dbReference type="ARBA" id="ARBA00023326"/>
    </source>
</evidence>
<dbReference type="HOGENOM" id="CLU_020161_3_1_11"/>
<proteinExistence type="inferred from homology"/>
<dbReference type="PANTHER" id="PTHR31490">
    <property type="entry name" value="GLYCOSYL HYDROLASE"/>
    <property type="match status" value="1"/>
</dbReference>
<evidence type="ECO:0000259" key="13">
    <source>
        <dbReference type="PROSITE" id="PS51760"/>
    </source>
</evidence>
<dbReference type="KEGG" id="cai:Caci_4962"/>
<dbReference type="eggNOG" id="COG3693">
    <property type="taxonomic scope" value="Bacteria"/>
</dbReference>
<dbReference type="InParanoid" id="C7Q386"/>
<dbReference type="STRING" id="479433.Caci_4962"/>
<keyword evidence="11" id="KW-0472">Membrane</keyword>
<evidence type="ECO:0000256" key="11">
    <source>
        <dbReference type="SAM" id="Phobius"/>
    </source>
</evidence>
<dbReference type="GO" id="GO:0045493">
    <property type="term" value="P:xylan catabolic process"/>
    <property type="evidence" value="ECO:0007669"/>
    <property type="project" value="UniProtKB-KW"/>
</dbReference>
<dbReference type="Pfam" id="PF00331">
    <property type="entry name" value="Glyco_hydro_10"/>
    <property type="match status" value="1"/>
</dbReference>
<dbReference type="GO" id="GO:0031176">
    <property type="term" value="F:endo-1,4-beta-xylanase activity"/>
    <property type="evidence" value="ECO:0007669"/>
    <property type="project" value="UniProtKB-EC"/>
</dbReference>
<evidence type="ECO:0000313" key="14">
    <source>
        <dbReference type="EMBL" id="ACU73822.1"/>
    </source>
</evidence>
<keyword evidence="11" id="KW-1133">Transmembrane helix</keyword>
<dbReference type="SMART" id="SM00637">
    <property type="entry name" value="CBD_II"/>
    <property type="match status" value="1"/>
</dbReference>
<evidence type="ECO:0000313" key="15">
    <source>
        <dbReference type="Proteomes" id="UP000000851"/>
    </source>
</evidence>
<name>C7Q386_CATAD</name>
<dbReference type="InterPro" id="IPR044846">
    <property type="entry name" value="GH10"/>
</dbReference>
<keyword evidence="3" id="KW-0858">Xylan degradation</keyword>
<keyword evidence="6 9" id="KW-0119">Carbohydrate metabolism</keyword>
<evidence type="ECO:0000256" key="9">
    <source>
        <dbReference type="RuleBase" id="RU361174"/>
    </source>
</evidence>
<dbReference type="GO" id="GO:0030247">
    <property type="term" value="F:polysaccharide binding"/>
    <property type="evidence" value="ECO:0007669"/>
    <property type="project" value="UniProtKB-UniRule"/>
</dbReference>
<reference evidence="14 15" key="1">
    <citation type="journal article" date="2009" name="Stand. Genomic Sci.">
        <title>Complete genome sequence of Catenulispora acidiphila type strain (ID 139908).</title>
        <authorList>
            <person name="Copeland A."/>
            <person name="Lapidus A."/>
            <person name="Glavina Del Rio T."/>
            <person name="Nolan M."/>
            <person name="Lucas S."/>
            <person name="Chen F."/>
            <person name="Tice H."/>
            <person name="Cheng J.F."/>
            <person name="Bruce D."/>
            <person name="Goodwin L."/>
            <person name="Pitluck S."/>
            <person name="Mikhailova N."/>
            <person name="Pati A."/>
            <person name="Ivanova N."/>
            <person name="Mavromatis K."/>
            <person name="Chen A."/>
            <person name="Palaniappan K."/>
            <person name="Chain P."/>
            <person name="Land M."/>
            <person name="Hauser L."/>
            <person name="Chang Y.J."/>
            <person name="Jeffries C.D."/>
            <person name="Chertkov O."/>
            <person name="Brettin T."/>
            <person name="Detter J.C."/>
            <person name="Han C."/>
            <person name="Ali Z."/>
            <person name="Tindall B.J."/>
            <person name="Goker M."/>
            <person name="Bristow J."/>
            <person name="Eisen J.A."/>
            <person name="Markowitz V."/>
            <person name="Hugenholtz P."/>
            <person name="Kyrpides N.C."/>
            <person name="Klenk H.P."/>
        </authorList>
    </citation>
    <scope>NUCLEOTIDE SEQUENCE [LARGE SCALE GENOMIC DNA]</scope>
    <source>
        <strain evidence="15">DSM 44928 / JCM 14897 / NBRC 102108 / NRRL B-24433 / ID139908</strain>
    </source>
</reference>
<dbReference type="InterPro" id="IPR013783">
    <property type="entry name" value="Ig-like_fold"/>
</dbReference>
<evidence type="ECO:0000256" key="1">
    <source>
        <dbReference type="ARBA" id="ARBA00000681"/>
    </source>
</evidence>
<feature type="domain" description="GH10" evidence="13">
    <location>
        <begin position="53"/>
        <end position="367"/>
    </location>
</feature>
<dbReference type="EC" id="3.2.1.8" evidence="9"/>
<dbReference type="CAZy" id="CBM2">
    <property type="family name" value="Carbohydrate-Binding Module Family 2"/>
</dbReference>
<evidence type="ECO:0000256" key="5">
    <source>
        <dbReference type="ARBA" id="ARBA00022801"/>
    </source>
</evidence>
<feature type="domain" description="CBM2" evidence="12">
    <location>
        <begin position="670"/>
        <end position="778"/>
    </location>
</feature>
<dbReference type="Pfam" id="PF05345">
    <property type="entry name" value="He_PIG"/>
    <property type="match status" value="1"/>
</dbReference>
<evidence type="ECO:0000256" key="10">
    <source>
        <dbReference type="SAM" id="MobiDB-lite"/>
    </source>
</evidence>
<accession>C7Q386</accession>
<protein>
    <recommendedName>
        <fullName evidence="9">Beta-xylanase</fullName>
        <ecNumber evidence="9">3.2.1.8</ecNumber>
    </recommendedName>
</protein>
<dbReference type="InterPro" id="IPR017853">
    <property type="entry name" value="GH"/>
</dbReference>
<dbReference type="Gene3D" id="2.60.40.290">
    <property type="match status" value="1"/>
</dbReference>
<dbReference type="InterPro" id="IPR008965">
    <property type="entry name" value="CBM2/CBM3_carb-bd_dom_sf"/>
</dbReference>
<dbReference type="PANTHER" id="PTHR31490:SF88">
    <property type="entry name" value="BETA-XYLANASE"/>
    <property type="match status" value="1"/>
</dbReference>
<organism evidence="14 15">
    <name type="scientific">Catenulispora acidiphila (strain DSM 44928 / JCM 14897 / NBRC 102108 / NRRL B-24433 / ID139908)</name>
    <dbReference type="NCBI Taxonomy" id="479433"/>
    <lineage>
        <taxon>Bacteria</taxon>
        <taxon>Bacillati</taxon>
        <taxon>Actinomycetota</taxon>
        <taxon>Actinomycetes</taxon>
        <taxon>Catenulisporales</taxon>
        <taxon>Catenulisporaceae</taxon>
        <taxon>Catenulispora</taxon>
    </lineage>
</organism>
<dbReference type="InterPro" id="IPR015919">
    <property type="entry name" value="Cadherin-like_sf"/>
</dbReference>
<comment type="similarity">
    <text evidence="2 9">Belongs to the glycosyl hydrolase 10 (cellulase F) family.</text>
</comment>
<dbReference type="InterPro" id="IPR001000">
    <property type="entry name" value="GH10_dom"/>
</dbReference>
<comment type="catalytic activity">
    <reaction evidence="1 9">
        <text>Endohydrolysis of (1-&gt;4)-beta-D-xylosidic linkages in xylans.</text>
        <dbReference type="EC" id="3.2.1.8"/>
    </reaction>
</comment>
<feature type="region of interest" description="Disordered" evidence="10">
    <location>
        <begin position="1"/>
        <end position="24"/>
    </location>
</feature>
<evidence type="ECO:0000256" key="6">
    <source>
        <dbReference type="ARBA" id="ARBA00023277"/>
    </source>
</evidence>
<evidence type="ECO:0000259" key="12">
    <source>
        <dbReference type="PROSITE" id="PS51173"/>
    </source>
</evidence>
<dbReference type="Pfam" id="PF00553">
    <property type="entry name" value="CBM_2"/>
    <property type="match status" value="1"/>
</dbReference>
<dbReference type="RefSeq" id="WP_015793551.1">
    <property type="nucleotide sequence ID" value="NC_013131.1"/>
</dbReference>
<keyword evidence="8 9" id="KW-0624">Polysaccharide degradation</keyword>
<dbReference type="Gene3D" id="3.20.20.80">
    <property type="entry name" value="Glycosidases"/>
    <property type="match status" value="1"/>
</dbReference>
<keyword evidence="4" id="KW-0732">Signal</keyword>
<dbReference type="SMART" id="SM00633">
    <property type="entry name" value="Glyco_10"/>
    <property type="match status" value="1"/>
</dbReference>
<evidence type="ECO:0000256" key="4">
    <source>
        <dbReference type="ARBA" id="ARBA00022729"/>
    </source>
</evidence>
<evidence type="ECO:0000256" key="2">
    <source>
        <dbReference type="ARBA" id="ARBA00007495"/>
    </source>
</evidence>
<dbReference type="CAZy" id="GH10">
    <property type="family name" value="Glycoside Hydrolase Family 10"/>
</dbReference>
<keyword evidence="7 9" id="KW-0326">Glycosidase</keyword>
<dbReference type="InterPro" id="IPR001919">
    <property type="entry name" value="CBD2"/>
</dbReference>
<dbReference type="PRINTS" id="PR00134">
    <property type="entry name" value="GLHYDRLASE10"/>
</dbReference>
<keyword evidence="11" id="KW-0812">Transmembrane</keyword>
<feature type="transmembrane region" description="Helical" evidence="11">
    <location>
        <begin position="30"/>
        <end position="50"/>
    </location>
</feature>
<feature type="region of interest" description="Disordered" evidence="10">
    <location>
        <begin position="368"/>
        <end position="388"/>
    </location>
</feature>
<dbReference type="SUPFAM" id="SSF49384">
    <property type="entry name" value="Carbohydrate-binding domain"/>
    <property type="match status" value="1"/>
</dbReference>
<dbReference type="GO" id="GO:0016020">
    <property type="term" value="C:membrane"/>
    <property type="evidence" value="ECO:0007669"/>
    <property type="project" value="InterPro"/>
</dbReference>
<dbReference type="SUPFAM" id="SSF49313">
    <property type="entry name" value="Cadherin-like"/>
    <property type="match status" value="1"/>
</dbReference>
<dbReference type="PROSITE" id="PS51173">
    <property type="entry name" value="CBM2"/>
    <property type="match status" value="1"/>
</dbReference>
<evidence type="ECO:0000256" key="7">
    <source>
        <dbReference type="ARBA" id="ARBA00023295"/>
    </source>
</evidence>
<dbReference type="EMBL" id="CP001700">
    <property type="protein sequence ID" value="ACU73822.1"/>
    <property type="molecule type" value="Genomic_DNA"/>
</dbReference>
<dbReference type="GO" id="GO:0005509">
    <property type="term" value="F:calcium ion binding"/>
    <property type="evidence" value="ECO:0007669"/>
    <property type="project" value="InterPro"/>
</dbReference>
<sequence precursor="true">MDIDTGAPHRANPPRPGRAGSPDRRGLRGALAVVTVAAITAAAGALLLGGQASAAPTTLRAGAEADSRYFGVAVGQQDLGNGTASNVAGSQFDMVTPQNEMKWDTVEPNNGQFNFSPGDAIVNFATSHNERVRGHNLVWHSQLPGWMSSLSGSQAKSAMEAHITGEVSHFKGKIYAWDVVNEPFNDDGSFRQDVFYNAFGGGAQYIGDAIRTAHAADPAAKLYINDYNIEGQGAKSDAMYNLAKTLVAQGVPLGGIGFESHFIVGQVPSSLQANMQRFAALGLDVAITELDDRMPTPASSGNLQQQATDDANIVKACLAIAQCPGITQWNISDADSWIPGTFPGYGAATLFDNNYQPKSAFNSVMTALSSGSVPPTSPTSGSSSPPSTYANLAASFDNVGISADGNTAAGNLDGGGSSFSQTALTNAHAGPGAQVTSSGVTFTMPAAAAGSNDNTVPQNQIITMSGTGTLGFLLTSSYGPATGTGTITYTDGSTQSYTLSSADWWATTPAGGSALAVSSTYQNRPGNTTATQSGNIFSQAVTLTAGKTLASVQLPAGSPVASGTPALHIFAISTTAGTSGGNTVTVTGPGNQSGTVGTAISAVQIQATDSGTAQTLTYTATGLPAGLSISSTGLITGTPTTAGSSTTTITATDATGAAGSATFTWTVTGGGTTTGVCHVTYAKTAEWAGGFTANVTIANTGTAAINGWTLAFTFPGDQKITNAWNGATSQSGEAVTATSAAYNASIAPGATTSFGFQGTFTSNDTAPTTFTVNGAACS</sequence>
<feature type="compositionally biased region" description="Low complexity" evidence="10">
    <location>
        <begin position="369"/>
        <end position="388"/>
    </location>
</feature>
<keyword evidence="5 9" id="KW-0378">Hydrolase</keyword>
<dbReference type="Proteomes" id="UP000000851">
    <property type="component" value="Chromosome"/>
</dbReference>